<organism evidence="11 12">
    <name type="scientific">Symbiodinium necroappetens</name>
    <dbReference type="NCBI Taxonomy" id="1628268"/>
    <lineage>
        <taxon>Eukaryota</taxon>
        <taxon>Sar</taxon>
        <taxon>Alveolata</taxon>
        <taxon>Dinophyceae</taxon>
        <taxon>Suessiales</taxon>
        <taxon>Symbiodiniaceae</taxon>
        <taxon>Symbiodinium</taxon>
    </lineage>
</organism>
<feature type="compositionally biased region" description="Basic and acidic residues" evidence="9">
    <location>
        <begin position="335"/>
        <end position="355"/>
    </location>
</feature>
<gene>
    <name evidence="11" type="primary">Nek1</name>
    <name evidence="11" type="ORF">SNEC2469_LOCUS34685</name>
</gene>
<keyword evidence="12" id="KW-1185">Reference proteome</keyword>
<evidence type="ECO:0000256" key="2">
    <source>
        <dbReference type="ARBA" id="ARBA00022527"/>
    </source>
</evidence>
<evidence type="ECO:0000256" key="4">
    <source>
        <dbReference type="ARBA" id="ARBA00022741"/>
    </source>
</evidence>
<comment type="catalytic activity">
    <reaction evidence="8">
        <text>L-seryl-[protein] + ATP = O-phospho-L-seryl-[protein] + ADP + H(+)</text>
        <dbReference type="Rhea" id="RHEA:17989"/>
        <dbReference type="Rhea" id="RHEA-COMP:9863"/>
        <dbReference type="Rhea" id="RHEA-COMP:11604"/>
        <dbReference type="ChEBI" id="CHEBI:15378"/>
        <dbReference type="ChEBI" id="CHEBI:29999"/>
        <dbReference type="ChEBI" id="CHEBI:30616"/>
        <dbReference type="ChEBI" id="CHEBI:83421"/>
        <dbReference type="ChEBI" id="CHEBI:456216"/>
        <dbReference type="EC" id="2.7.11.1"/>
    </reaction>
</comment>
<dbReference type="InterPro" id="IPR000719">
    <property type="entry name" value="Prot_kinase_dom"/>
</dbReference>
<dbReference type="Pfam" id="PF00069">
    <property type="entry name" value="Pkinase"/>
    <property type="match status" value="1"/>
</dbReference>
<dbReference type="GO" id="GO:0005524">
    <property type="term" value="F:ATP binding"/>
    <property type="evidence" value="ECO:0007669"/>
    <property type="project" value="UniProtKB-KW"/>
</dbReference>
<feature type="compositionally biased region" description="Low complexity" evidence="9">
    <location>
        <begin position="325"/>
        <end position="334"/>
    </location>
</feature>
<evidence type="ECO:0000313" key="11">
    <source>
        <dbReference type="EMBL" id="CAE7942484.1"/>
    </source>
</evidence>
<keyword evidence="2" id="KW-0723">Serine/threonine-protein kinase</keyword>
<dbReference type="PANTHER" id="PTHR44899:SF3">
    <property type="entry name" value="SERINE_THREONINE-PROTEIN KINASE NEK1"/>
    <property type="match status" value="1"/>
</dbReference>
<feature type="compositionally biased region" description="Low complexity" evidence="9">
    <location>
        <begin position="380"/>
        <end position="392"/>
    </location>
</feature>
<accession>A0A813CHL9</accession>
<keyword evidence="4" id="KW-0547">Nucleotide-binding</keyword>
<evidence type="ECO:0000256" key="8">
    <source>
        <dbReference type="ARBA" id="ARBA00048679"/>
    </source>
</evidence>
<evidence type="ECO:0000256" key="5">
    <source>
        <dbReference type="ARBA" id="ARBA00022777"/>
    </source>
</evidence>
<dbReference type="AlphaFoldDB" id="A0A813CHL9"/>
<dbReference type="Proteomes" id="UP000601435">
    <property type="component" value="Unassembled WGS sequence"/>
</dbReference>
<dbReference type="PROSITE" id="PS00108">
    <property type="entry name" value="PROTEIN_KINASE_ST"/>
    <property type="match status" value="1"/>
</dbReference>
<dbReference type="OrthoDB" id="248923at2759"/>
<keyword evidence="6" id="KW-0067">ATP-binding</keyword>
<dbReference type="InterPro" id="IPR011009">
    <property type="entry name" value="Kinase-like_dom_sf"/>
</dbReference>
<feature type="region of interest" description="Disordered" evidence="9">
    <location>
        <begin position="503"/>
        <end position="542"/>
    </location>
</feature>
<comment type="catalytic activity">
    <reaction evidence="7">
        <text>L-threonyl-[protein] + ATP = O-phospho-L-threonyl-[protein] + ADP + H(+)</text>
        <dbReference type="Rhea" id="RHEA:46608"/>
        <dbReference type="Rhea" id="RHEA-COMP:11060"/>
        <dbReference type="Rhea" id="RHEA-COMP:11605"/>
        <dbReference type="ChEBI" id="CHEBI:15378"/>
        <dbReference type="ChEBI" id="CHEBI:30013"/>
        <dbReference type="ChEBI" id="CHEBI:30616"/>
        <dbReference type="ChEBI" id="CHEBI:61977"/>
        <dbReference type="ChEBI" id="CHEBI:456216"/>
        <dbReference type="EC" id="2.7.11.1"/>
    </reaction>
</comment>
<name>A0A813CHL9_9DINO</name>
<evidence type="ECO:0000256" key="7">
    <source>
        <dbReference type="ARBA" id="ARBA00047899"/>
    </source>
</evidence>
<feature type="compositionally biased region" description="Acidic residues" evidence="9">
    <location>
        <begin position="429"/>
        <end position="465"/>
    </location>
</feature>
<dbReference type="EMBL" id="CAJNJA010096842">
    <property type="protein sequence ID" value="CAE7942484.1"/>
    <property type="molecule type" value="Genomic_DNA"/>
</dbReference>
<proteinExistence type="predicted"/>
<keyword evidence="3" id="KW-0808">Transferase</keyword>
<dbReference type="SUPFAM" id="SSF56112">
    <property type="entry name" value="Protein kinase-like (PK-like)"/>
    <property type="match status" value="1"/>
</dbReference>
<protein>
    <recommendedName>
        <fullName evidence="1">non-specific serine/threonine protein kinase</fullName>
        <ecNumber evidence="1">2.7.11.1</ecNumber>
    </recommendedName>
</protein>
<feature type="compositionally biased region" description="Polar residues" evidence="9">
    <location>
        <begin position="282"/>
        <end position="293"/>
    </location>
</feature>
<dbReference type="Gene3D" id="1.10.510.10">
    <property type="entry name" value="Transferase(Phosphotransferase) domain 1"/>
    <property type="match status" value="1"/>
</dbReference>
<sequence length="616" mass="68214">MLKAHLVRSEGDEQYYIAKTIDLTCLSSKERETAKQEVALLSRLNHPNIVSYKDNFFMGANQDTLVIIMQYCEGGDLATYIKDMLKKKTRIDEYQIMHYFVQILQALQYIHGERILHRDLKTSNLFLMKSKSVVKLGDFGISRVLEGSIEAAITVVGTPYYMSPEVCENKPYTFKSDVWSLGCCLYELCMLKHAFSADNLLGLVYKIVSDKYEPIPERYTPQLNTLIQRMLEKNAEQRPSVRDLLADSYVQSFMNAAVQNRHTSQSTAEGPSPAPPGGVTLPRSSGSVRSGASQGPPERPPFAPAEVQRGIRPGQKPVRQTGRTAASRAAARASETPKEAAARRKREAADRKAEQMKMAAKQSMHNKTVARQMREAEFQTTLASGLGAAATSPSPPSPPPGGFGAGGPAATSGVSASPSPTASPMHFDDEIDEDEPLEEIDESDYSEEYEDDFEDAPYSEDEDEAVMSDIEEVYMGPGAGALSIVREEEDLSRVMNNYEQDLARNSGSASPAPSPTLQPRRTGSLDRSPVPPPPVPGSAIMDMRSRASRLKEELICKMGQETFEKAFNFLYNARMKNADQRSVKRDLEALVGRQVYKDYCFDVDQLVFQQLTYGGT</sequence>
<dbReference type="CDD" id="cd08215">
    <property type="entry name" value="STKc_Nek"/>
    <property type="match status" value="1"/>
</dbReference>
<dbReference type="PROSITE" id="PS50011">
    <property type="entry name" value="PROTEIN_KINASE_DOM"/>
    <property type="match status" value="1"/>
</dbReference>
<evidence type="ECO:0000256" key="9">
    <source>
        <dbReference type="SAM" id="MobiDB-lite"/>
    </source>
</evidence>
<keyword evidence="5" id="KW-0418">Kinase</keyword>
<feature type="compositionally biased region" description="Polar residues" evidence="9">
    <location>
        <begin position="503"/>
        <end position="521"/>
    </location>
</feature>
<reference evidence="11" key="1">
    <citation type="submission" date="2021-02" db="EMBL/GenBank/DDBJ databases">
        <authorList>
            <person name="Dougan E. K."/>
            <person name="Rhodes N."/>
            <person name="Thang M."/>
            <person name="Chan C."/>
        </authorList>
    </citation>
    <scope>NUCLEOTIDE SEQUENCE</scope>
</reference>
<feature type="domain" description="Protein kinase" evidence="10">
    <location>
        <begin position="1"/>
        <end position="250"/>
    </location>
</feature>
<evidence type="ECO:0000256" key="1">
    <source>
        <dbReference type="ARBA" id="ARBA00012513"/>
    </source>
</evidence>
<dbReference type="PANTHER" id="PTHR44899">
    <property type="entry name" value="CAMK FAMILY PROTEIN KINASE"/>
    <property type="match status" value="1"/>
</dbReference>
<dbReference type="EC" id="2.7.11.1" evidence="1"/>
<feature type="region of interest" description="Disordered" evidence="9">
    <location>
        <begin position="260"/>
        <end position="465"/>
    </location>
</feature>
<comment type="caution">
    <text evidence="11">The sequence shown here is derived from an EMBL/GenBank/DDBJ whole genome shotgun (WGS) entry which is preliminary data.</text>
</comment>
<dbReference type="InterPro" id="IPR051131">
    <property type="entry name" value="NEK_Ser/Thr_kinase_NIMA"/>
</dbReference>
<evidence type="ECO:0000313" key="12">
    <source>
        <dbReference type="Proteomes" id="UP000601435"/>
    </source>
</evidence>
<evidence type="ECO:0000256" key="3">
    <source>
        <dbReference type="ARBA" id="ARBA00022679"/>
    </source>
</evidence>
<evidence type="ECO:0000259" key="10">
    <source>
        <dbReference type="PROSITE" id="PS50011"/>
    </source>
</evidence>
<feature type="compositionally biased region" description="Polar residues" evidence="9">
    <location>
        <begin position="260"/>
        <end position="269"/>
    </location>
</feature>
<evidence type="ECO:0000256" key="6">
    <source>
        <dbReference type="ARBA" id="ARBA00022840"/>
    </source>
</evidence>
<dbReference type="Gene3D" id="3.30.200.20">
    <property type="entry name" value="Phosphorylase Kinase, domain 1"/>
    <property type="match status" value="1"/>
</dbReference>
<dbReference type="InterPro" id="IPR008271">
    <property type="entry name" value="Ser/Thr_kinase_AS"/>
</dbReference>
<dbReference type="GO" id="GO:0004674">
    <property type="term" value="F:protein serine/threonine kinase activity"/>
    <property type="evidence" value="ECO:0007669"/>
    <property type="project" value="UniProtKB-KW"/>
</dbReference>
<dbReference type="SMART" id="SM00220">
    <property type="entry name" value="S_TKc"/>
    <property type="match status" value="1"/>
</dbReference>